<feature type="transmembrane region" description="Helical" evidence="1">
    <location>
        <begin position="7"/>
        <end position="24"/>
    </location>
</feature>
<dbReference type="Proteomes" id="UP001398420">
    <property type="component" value="Unassembled WGS sequence"/>
</dbReference>
<keyword evidence="4" id="KW-1185">Reference proteome</keyword>
<dbReference type="RefSeq" id="WP_087680554.1">
    <property type="nucleotide sequence ID" value="NZ_CP147847.1"/>
</dbReference>
<dbReference type="Pfam" id="PF07853">
    <property type="entry name" value="DUF1648"/>
    <property type="match status" value="1"/>
</dbReference>
<organism evidence="3 4">
    <name type="scientific">Kurthia gibsonii</name>
    <dbReference type="NCBI Taxonomy" id="33946"/>
    <lineage>
        <taxon>Bacteria</taxon>
        <taxon>Bacillati</taxon>
        <taxon>Bacillota</taxon>
        <taxon>Bacilli</taxon>
        <taxon>Bacillales</taxon>
        <taxon>Caryophanaceae</taxon>
        <taxon>Kurthia</taxon>
    </lineage>
</organism>
<evidence type="ECO:0000313" key="3">
    <source>
        <dbReference type="EMBL" id="MEL5989346.1"/>
    </source>
</evidence>
<protein>
    <submittedName>
        <fullName evidence="3">DUF1648 domain-containing protein</fullName>
    </submittedName>
</protein>
<sequence>MYRVLDWITLILWFATTMLLIIFFNRLPAEVPSHYNILGEPDRYANRWFVFFIPALGIALWSFLRYMEQKPQFMHLPKPDQRLASEEQHMILSRMTSLLKNELLLFLTWIMLKNVLLALDITTIHLGIWEFVAFVVILVVTFLIYYIQFKRAKSQSSSG</sequence>
<keyword evidence="1" id="KW-1133">Transmembrane helix</keyword>
<feature type="domain" description="DUF1648" evidence="2">
    <location>
        <begin position="11"/>
        <end position="57"/>
    </location>
</feature>
<evidence type="ECO:0000313" key="4">
    <source>
        <dbReference type="Proteomes" id="UP001398420"/>
    </source>
</evidence>
<comment type="caution">
    <text evidence="3">The sequence shown here is derived from an EMBL/GenBank/DDBJ whole genome shotgun (WGS) entry which is preliminary data.</text>
</comment>
<feature type="transmembrane region" description="Helical" evidence="1">
    <location>
        <begin position="103"/>
        <end position="122"/>
    </location>
</feature>
<dbReference type="EMBL" id="JBCEWA010000011">
    <property type="protein sequence ID" value="MEL5989346.1"/>
    <property type="molecule type" value="Genomic_DNA"/>
</dbReference>
<keyword evidence="1" id="KW-0812">Transmembrane</keyword>
<proteinExistence type="predicted"/>
<evidence type="ECO:0000259" key="2">
    <source>
        <dbReference type="Pfam" id="PF07853"/>
    </source>
</evidence>
<reference evidence="3 4" key="1">
    <citation type="submission" date="2024-04" db="EMBL/GenBank/DDBJ databases">
        <authorList>
            <person name="Wu Y.S."/>
            <person name="Zhang L."/>
        </authorList>
    </citation>
    <scope>NUCLEOTIDE SEQUENCE [LARGE SCALE GENOMIC DNA]</scope>
    <source>
        <strain evidence="3 4">KG-01</strain>
    </source>
</reference>
<gene>
    <name evidence="3" type="ORF">AAF454_13115</name>
</gene>
<feature type="transmembrane region" description="Helical" evidence="1">
    <location>
        <begin position="128"/>
        <end position="147"/>
    </location>
</feature>
<accession>A0ABU9LRL6</accession>
<dbReference type="InterPro" id="IPR012867">
    <property type="entry name" value="DUF1648"/>
</dbReference>
<evidence type="ECO:0000256" key="1">
    <source>
        <dbReference type="SAM" id="Phobius"/>
    </source>
</evidence>
<feature type="transmembrane region" description="Helical" evidence="1">
    <location>
        <begin position="44"/>
        <end position="64"/>
    </location>
</feature>
<keyword evidence="1" id="KW-0472">Membrane</keyword>
<name>A0ABU9LRL6_9BACL</name>